<feature type="signal peptide" evidence="6">
    <location>
        <begin position="1"/>
        <end position="19"/>
    </location>
</feature>
<keyword evidence="5" id="KW-0472">Membrane</keyword>
<sequence>MPKCWLFIVCAVAVVGVNADDLSDFSNNLATDLGPLLVLFGESMTRQYLSESTSFLDYFIFAMAPIGILTAVISTIRVCGHSSLRAFIGRSQEGDGVVEAELCTSTSRDVCELFNKGGITRVLGRPNILELVYVPRCGPEVQNPSPGTDEARLYLFRNYLEEYAGANSGDESNAAGWTIARGSIPRSRNTQDDDTQNNGQDDTPPPFAPKPNLSLNVGIKKQPDWVFSTVAVVGFVLQAGVLALAGVGVWILRWNINNAETPASRNYAPVMFIAGTVLMCGGMWSCAALIGQTTHELRYKREPEFADRSRLLWLQPGSQVIGDQTFDPFAYFDKKDDPLLCWTSSKKTFDERFEAYTIAAVSAVLVGYIMQFIGLRGMSAWVSLMQLGITVVMSILRGLLRMQRLGRDDNMLAKMPDLVEGHELDWLAFQIALQEPQKGSFWHITGQHEQATEAETPSNGSPNVSQSHELSSRTGMEALDGKPISGPMNNPQSPATSGKDQVNSEDLLRIRARLSCLTGHISFSNIEDPECQKWKDDYVKVRTNARKLSATICQASERLPWKRLYVEDIMLQITSAMSLHLDSGVTRYQHPISVTLKPPSPGSTKASWSIDSAQLEAILGLWMWSLLSDERVADKKDPGNIKSRAESVEAVRIVSAGTDDERWDEKTNIQGEMSLWLGPNAVTSSEAILTIDNHDNYGIADLWKLRDSGKDWERVQMPGKQPSDQSKSGRLSRRFCGWNLVHKSLGSGASGSTRAATTPIQRPDQQVKVQFFPINHSLLDICTQELFIALTSSLAGLLTIGKATVVESAGNVQLDNPVVTVLAKAFVENSMGSHFDALSYIIPALRNQLHPDPEVMLSALIKGAETYRQAAEWERAETLLQWACRHYSQPLGGDRESTPMPASKSLIGSALRATGELYRWSLAQHSDDERKKFGRSGVEWMIKSYRSAGHDPGASEILDFYEAVAQRMKDSPQDIGGIQENKKQLVQAIRDSRRADALYHLCFVTTGDFGSEYLQPALPLAVRNDWSEVVGAILEMKANPNSRDEGGRTAISYCAELGYELYVKALIDQGASLDLSEKDSRSPLFWTAQNGHANIAKLLLNTGNVDANRPGANGRTPLSIAVENRHEVVVRLLLEKGAGLESTDNYSQTPLSIA</sequence>
<dbReference type="Gene3D" id="1.25.40.20">
    <property type="entry name" value="Ankyrin repeat-containing domain"/>
    <property type="match status" value="1"/>
</dbReference>
<evidence type="ECO:0000256" key="6">
    <source>
        <dbReference type="SAM" id="SignalP"/>
    </source>
</evidence>
<organism evidence="7 8">
    <name type="scientific">Dactylonectria macrodidyma</name>
    <dbReference type="NCBI Taxonomy" id="307937"/>
    <lineage>
        <taxon>Eukaryota</taxon>
        <taxon>Fungi</taxon>
        <taxon>Dikarya</taxon>
        <taxon>Ascomycota</taxon>
        <taxon>Pezizomycotina</taxon>
        <taxon>Sordariomycetes</taxon>
        <taxon>Hypocreomycetidae</taxon>
        <taxon>Hypocreales</taxon>
        <taxon>Nectriaceae</taxon>
        <taxon>Dactylonectria</taxon>
    </lineage>
</organism>
<dbReference type="PROSITE" id="PS50088">
    <property type="entry name" value="ANK_REPEAT"/>
    <property type="match status" value="2"/>
</dbReference>
<feature type="transmembrane region" description="Helical" evidence="5">
    <location>
        <begin position="58"/>
        <end position="80"/>
    </location>
</feature>
<comment type="caution">
    <text evidence="7">The sequence shown here is derived from an EMBL/GenBank/DDBJ whole genome shotgun (WGS) entry which is preliminary data.</text>
</comment>
<dbReference type="Pfam" id="PF12796">
    <property type="entry name" value="Ank_2"/>
    <property type="match status" value="1"/>
</dbReference>
<keyword evidence="2 3" id="KW-0040">ANK repeat</keyword>
<feature type="repeat" description="ANK" evidence="3">
    <location>
        <begin position="1113"/>
        <end position="1145"/>
    </location>
</feature>
<keyword evidence="5" id="KW-0812">Transmembrane</keyword>
<feature type="non-terminal residue" evidence="7">
    <location>
        <position position="1154"/>
    </location>
</feature>
<dbReference type="InterPro" id="IPR036770">
    <property type="entry name" value="Ankyrin_rpt-contain_sf"/>
</dbReference>
<evidence type="ECO:0000313" key="8">
    <source>
        <dbReference type="Proteomes" id="UP000738349"/>
    </source>
</evidence>
<dbReference type="OrthoDB" id="7464126at2759"/>
<feature type="chain" id="PRO_5040258431" description="Ankyrin repeat protein" evidence="6">
    <location>
        <begin position="20"/>
        <end position="1154"/>
    </location>
</feature>
<evidence type="ECO:0000313" key="7">
    <source>
        <dbReference type="EMBL" id="KAH7136361.1"/>
    </source>
</evidence>
<feature type="compositionally biased region" description="Polar residues" evidence="4">
    <location>
        <begin position="487"/>
        <end position="501"/>
    </location>
</feature>
<accession>A0A9P9EGX9</accession>
<keyword evidence="8" id="KW-1185">Reference proteome</keyword>
<dbReference type="SMART" id="SM00248">
    <property type="entry name" value="ANK"/>
    <property type="match status" value="4"/>
</dbReference>
<name>A0A9P9EGX9_9HYPO</name>
<feature type="region of interest" description="Disordered" evidence="4">
    <location>
        <begin position="182"/>
        <end position="213"/>
    </location>
</feature>
<feature type="region of interest" description="Disordered" evidence="4">
    <location>
        <begin position="448"/>
        <end position="502"/>
    </location>
</feature>
<evidence type="ECO:0000256" key="2">
    <source>
        <dbReference type="ARBA" id="ARBA00023043"/>
    </source>
</evidence>
<evidence type="ECO:0000256" key="4">
    <source>
        <dbReference type="SAM" id="MobiDB-lite"/>
    </source>
</evidence>
<dbReference type="EMBL" id="JAGMUV010000013">
    <property type="protein sequence ID" value="KAH7136361.1"/>
    <property type="molecule type" value="Genomic_DNA"/>
</dbReference>
<dbReference type="PANTHER" id="PTHR24198:SF165">
    <property type="entry name" value="ANKYRIN REPEAT-CONTAINING PROTEIN-RELATED"/>
    <property type="match status" value="1"/>
</dbReference>
<feature type="transmembrane region" description="Helical" evidence="5">
    <location>
        <begin position="225"/>
        <end position="251"/>
    </location>
</feature>
<protein>
    <recommendedName>
        <fullName evidence="9">Ankyrin repeat protein</fullName>
    </recommendedName>
</protein>
<keyword evidence="5" id="KW-1133">Transmembrane helix</keyword>
<keyword evidence="1" id="KW-0677">Repeat</keyword>
<keyword evidence="6" id="KW-0732">Signal</keyword>
<evidence type="ECO:0000256" key="3">
    <source>
        <dbReference type="PROSITE-ProRule" id="PRU00023"/>
    </source>
</evidence>
<evidence type="ECO:0000256" key="1">
    <source>
        <dbReference type="ARBA" id="ARBA00022737"/>
    </source>
</evidence>
<evidence type="ECO:0000256" key="5">
    <source>
        <dbReference type="SAM" id="Phobius"/>
    </source>
</evidence>
<dbReference type="SUPFAM" id="SSF48403">
    <property type="entry name" value="Ankyrin repeat"/>
    <property type="match status" value="1"/>
</dbReference>
<dbReference type="AlphaFoldDB" id="A0A9P9EGX9"/>
<dbReference type="Proteomes" id="UP000738349">
    <property type="component" value="Unassembled WGS sequence"/>
</dbReference>
<feature type="transmembrane region" description="Helical" evidence="5">
    <location>
        <begin position="271"/>
        <end position="291"/>
    </location>
</feature>
<dbReference type="InterPro" id="IPR002110">
    <property type="entry name" value="Ankyrin_rpt"/>
</dbReference>
<dbReference type="PANTHER" id="PTHR24198">
    <property type="entry name" value="ANKYRIN REPEAT AND PROTEIN KINASE DOMAIN-CONTAINING PROTEIN"/>
    <property type="match status" value="1"/>
</dbReference>
<reference evidence="7" key="1">
    <citation type="journal article" date="2021" name="Nat. Commun.">
        <title>Genetic determinants of endophytism in the Arabidopsis root mycobiome.</title>
        <authorList>
            <person name="Mesny F."/>
            <person name="Miyauchi S."/>
            <person name="Thiergart T."/>
            <person name="Pickel B."/>
            <person name="Atanasova L."/>
            <person name="Karlsson M."/>
            <person name="Huettel B."/>
            <person name="Barry K.W."/>
            <person name="Haridas S."/>
            <person name="Chen C."/>
            <person name="Bauer D."/>
            <person name="Andreopoulos W."/>
            <person name="Pangilinan J."/>
            <person name="LaButti K."/>
            <person name="Riley R."/>
            <person name="Lipzen A."/>
            <person name="Clum A."/>
            <person name="Drula E."/>
            <person name="Henrissat B."/>
            <person name="Kohler A."/>
            <person name="Grigoriev I.V."/>
            <person name="Martin F.M."/>
            <person name="Hacquard S."/>
        </authorList>
    </citation>
    <scope>NUCLEOTIDE SEQUENCE</scope>
    <source>
        <strain evidence="7">MPI-CAGE-AT-0147</strain>
    </source>
</reference>
<feature type="transmembrane region" description="Helical" evidence="5">
    <location>
        <begin position="355"/>
        <end position="374"/>
    </location>
</feature>
<gene>
    <name evidence="7" type="ORF">EDB81DRAFT_725201</name>
</gene>
<dbReference type="PROSITE" id="PS50297">
    <property type="entry name" value="ANK_REP_REGION"/>
    <property type="match status" value="1"/>
</dbReference>
<feature type="compositionally biased region" description="Polar residues" evidence="4">
    <location>
        <begin position="448"/>
        <end position="474"/>
    </location>
</feature>
<feature type="repeat" description="ANK" evidence="3">
    <location>
        <begin position="1046"/>
        <end position="1078"/>
    </location>
</feature>
<evidence type="ECO:0008006" key="9">
    <source>
        <dbReference type="Google" id="ProtNLM"/>
    </source>
</evidence>
<proteinExistence type="predicted"/>